<dbReference type="PANTHER" id="PTHR42798:SF2">
    <property type="entry name" value="ABC TRANSPORTER ATP-BINDING PROTEIN MG467-RELATED"/>
    <property type="match status" value="1"/>
</dbReference>
<evidence type="ECO:0000256" key="4">
    <source>
        <dbReference type="ARBA" id="ARBA00022840"/>
    </source>
</evidence>
<dbReference type="Gene3D" id="3.40.50.300">
    <property type="entry name" value="P-loop containing nucleotide triphosphate hydrolases"/>
    <property type="match status" value="1"/>
</dbReference>
<dbReference type="EMBL" id="UOEA01000080">
    <property type="protein sequence ID" value="VAV85041.1"/>
    <property type="molecule type" value="Genomic_DNA"/>
</dbReference>
<dbReference type="GO" id="GO:0022857">
    <property type="term" value="F:transmembrane transporter activity"/>
    <property type="evidence" value="ECO:0007669"/>
    <property type="project" value="UniProtKB-ARBA"/>
</dbReference>
<reference evidence="6" key="1">
    <citation type="submission" date="2018-06" db="EMBL/GenBank/DDBJ databases">
        <authorList>
            <person name="Zhirakovskaya E."/>
        </authorList>
    </citation>
    <scope>NUCLEOTIDE SEQUENCE</scope>
</reference>
<dbReference type="InterPro" id="IPR003439">
    <property type="entry name" value="ABC_transporter-like_ATP-bd"/>
</dbReference>
<keyword evidence="3" id="KW-0547">Nucleotide-binding</keyword>
<evidence type="ECO:0000256" key="2">
    <source>
        <dbReference type="ARBA" id="ARBA00022448"/>
    </source>
</evidence>
<keyword evidence="2" id="KW-0813">Transport</keyword>
<dbReference type="InterPro" id="IPR003593">
    <property type="entry name" value="AAA+_ATPase"/>
</dbReference>
<dbReference type="SMART" id="SM00382">
    <property type="entry name" value="AAA"/>
    <property type="match status" value="1"/>
</dbReference>
<name>A0A3B0QYA0_9ZZZZ</name>
<dbReference type="InterPro" id="IPR017911">
    <property type="entry name" value="MacB-like_ATP-bd"/>
</dbReference>
<comment type="similarity">
    <text evidence="1">Belongs to the ABC transporter superfamily.</text>
</comment>
<organism evidence="6">
    <name type="scientific">hydrothermal vent metagenome</name>
    <dbReference type="NCBI Taxonomy" id="652676"/>
    <lineage>
        <taxon>unclassified sequences</taxon>
        <taxon>metagenomes</taxon>
        <taxon>ecological metagenomes</taxon>
    </lineage>
</organism>
<keyword evidence="4 6" id="KW-0067">ATP-binding</keyword>
<dbReference type="PROSITE" id="PS50893">
    <property type="entry name" value="ABC_TRANSPORTER_2"/>
    <property type="match status" value="1"/>
</dbReference>
<gene>
    <name evidence="6" type="ORF">MNBD_DELTA01-407</name>
</gene>
<evidence type="ECO:0000256" key="3">
    <source>
        <dbReference type="ARBA" id="ARBA00022741"/>
    </source>
</evidence>
<feature type="domain" description="ABC transporter" evidence="5">
    <location>
        <begin position="4"/>
        <end position="226"/>
    </location>
</feature>
<evidence type="ECO:0000256" key="1">
    <source>
        <dbReference type="ARBA" id="ARBA00005417"/>
    </source>
</evidence>
<dbReference type="FunFam" id="3.40.50.300:FF:000032">
    <property type="entry name" value="Export ABC transporter ATP-binding protein"/>
    <property type="match status" value="1"/>
</dbReference>
<accession>A0A3B0QYA0</accession>
<dbReference type="PANTHER" id="PTHR42798">
    <property type="entry name" value="LIPOPROTEIN-RELEASING SYSTEM ATP-BINDING PROTEIN LOLD"/>
    <property type="match status" value="1"/>
</dbReference>
<dbReference type="AlphaFoldDB" id="A0A3B0QYA0"/>
<evidence type="ECO:0000313" key="6">
    <source>
        <dbReference type="EMBL" id="VAV85041.1"/>
    </source>
</evidence>
<evidence type="ECO:0000259" key="5">
    <source>
        <dbReference type="PROSITE" id="PS50893"/>
    </source>
</evidence>
<dbReference type="Pfam" id="PF00005">
    <property type="entry name" value="ABC_tran"/>
    <property type="match status" value="1"/>
</dbReference>
<dbReference type="GO" id="GO:0005524">
    <property type="term" value="F:ATP binding"/>
    <property type="evidence" value="ECO:0007669"/>
    <property type="project" value="UniProtKB-KW"/>
</dbReference>
<protein>
    <submittedName>
        <fullName evidence="6">Lipoprotein-releasing system ATP-binding protein LolD</fullName>
    </submittedName>
</protein>
<sequence length="226" mass="24677">MEHIRLCGLKKSYKKGESEVEVLKGIDLSIEVGDKIAIVGASGAGKSTLLNIIGALDRPSSGEVLYKSKPIFTMDDKKLAAFRNKKVGFVFQSHHLLPEFSAVENVMLPALIGGGGDYARARSRAEDLLRDVGLGARLDHRPGELSGGEQQRCAIVRALMQEPEVLLADEPTGNLDSNTGREVFKLLLKLNKEKKITLLIVTHNEELAAQMSLRLTMQDGDIKKTS</sequence>
<dbReference type="InterPro" id="IPR027417">
    <property type="entry name" value="P-loop_NTPase"/>
</dbReference>
<dbReference type="GO" id="GO:0098796">
    <property type="term" value="C:membrane protein complex"/>
    <property type="evidence" value="ECO:0007669"/>
    <property type="project" value="UniProtKB-ARBA"/>
</dbReference>
<dbReference type="GO" id="GO:0016887">
    <property type="term" value="F:ATP hydrolysis activity"/>
    <property type="evidence" value="ECO:0007669"/>
    <property type="project" value="InterPro"/>
</dbReference>
<dbReference type="SUPFAM" id="SSF52540">
    <property type="entry name" value="P-loop containing nucleoside triphosphate hydrolases"/>
    <property type="match status" value="1"/>
</dbReference>
<keyword evidence="6" id="KW-0449">Lipoprotein</keyword>
<proteinExistence type="inferred from homology"/>
<dbReference type="CDD" id="cd03255">
    <property type="entry name" value="ABC_MJ0796_LolCDE_FtsE"/>
    <property type="match status" value="1"/>
</dbReference>